<keyword evidence="3" id="KW-1133">Transmembrane helix</keyword>
<proteinExistence type="inferred from homology"/>
<keyword evidence="3" id="KW-0472">Membrane</keyword>
<name>A0A553PEZ7_TIGCA</name>
<dbReference type="Pfam" id="PF03283">
    <property type="entry name" value="PAE"/>
    <property type="match status" value="1"/>
</dbReference>
<evidence type="ECO:0000256" key="1">
    <source>
        <dbReference type="ARBA" id="ARBA00010213"/>
    </source>
</evidence>
<comment type="similarity">
    <text evidence="1">Belongs to the pectinacetylesterase family. Notum subfamily.</text>
</comment>
<accession>A0A553PEZ7</accession>
<evidence type="ECO:0000256" key="3">
    <source>
        <dbReference type="SAM" id="Phobius"/>
    </source>
</evidence>
<keyword evidence="3" id="KW-0812">Transmembrane</keyword>
<dbReference type="Proteomes" id="UP000318571">
    <property type="component" value="Chromosome 5"/>
</dbReference>
<feature type="compositionally biased region" description="Low complexity" evidence="2">
    <location>
        <begin position="691"/>
        <end position="704"/>
    </location>
</feature>
<feature type="compositionally biased region" description="Basic residues" evidence="2">
    <location>
        <begin position="612"/>
        <end position="655"/>
    </location>
</feature>
<feature type="compositionally biased region" description="Basic residues" evidence="2">
    <location>
        <begin position="557"/>
        <end position="572"/>
    </location>
</feature>
<dbReference type="OrthoDB" id="2015280at2759"/>
<evidence type="ECO:0000256" key="2">
    <source>
        <dbReference type="SAM" id="MobiDB-lite"/>
    </source>
</evidence>
<feature type="transmembrane region" description="Helical" evidence="3">
    <location>
        <begin position="64"/>
        <end position="81"/>
    </location>
</feature>
<organism evidence="4 5">
    <name type="scientific">Tigriopus californicus</name>
    <name type="common">Marine copepod</name>
    <dbReference type="NCBI Taxonomy" id="6832"/>
    <lineage>
        <taxon>Eukaryota</taxon>
        <taxon>Metazoa</taxon>
        <taxon>Ecdysozoa</taxon>
        <taxon>Arthropoda</taxon>
        <taxon>Crustacea</taxon>
        <taxon>Multicrustacea</taxon>
        <taxon>Hexanauplia</taxon>
        <taxon>Copepoda</taxon>
        <taxon>Harpacticoida</taxon>
        <taxon>Harpacticidae</taxon>
        <taxon>Tigriopus</taxon>
    </lineage>
</organism>
<dbReference type="STRING" id="6832.A0A553PEZ7"/>
<reference evidence="4 5" key="1">
    <citation type="journal article" date="2018" name="Nat. Ecol. Evol.">
        <title>Genomic signatures of mitonuclear coevolution across populations of Tigriopus californicus.</title>
        <authorList>
            <person name="Barreto F.S."/>
            <person name="Watson E.T."/>
            <person name="Lima T.G."/>
            <person name="Willett C.S."/>
            <person name="Edmands S."/>
            <person name="Li W."/>
            <person name="Burton R.S."/>
        </authorList>
    </citation>
    <scope>NUCLEOTIDE SEQUENCE [LARGE SCALE GENOMIC DNA]</scope>
    <source>
        <strain evidence="4 5">San Diego</strain>
    </source>
</reference>
<comment type="caution">
    <text evidence="4">The sequence shown here is derived from an EMBL/GenBank/DDBJ whole genome shotgun (WGS) entry which is preliminary data.</text>
</comment>
<dbReference type="PANTHER" id="PTHR21562:SF122">
    <property type="entry name" value="PALMITOLEOYL-PROTEIN CARBOXYLESTERASE NOTUM"/>
    <property type="match status" value="1"/>
</dbReference>
<dbReference type="AlphaFoldDB" id="A0A553PEZ7"/>
<protein>
    <recommendedName>
        <fullName evidence="6">Notum</fullName>
    </recommendedName>
</protein>
<keyword evidence="5" id="KW-1185">Reference proteome</keyword>
<feature type="region of interest" description="Disordered" evidence="2">
    <location>
        <begin position="522"/>
        <end position="671"/>
    </location>
</feature>
<feature type="region of interest" description="Disordered" evidence="2">
    <location>
        <begin position="684"/>
        <end position="707"/>
    </location>
</feature>
<evidence type="ECO:0000313" key="4">
    <source>
        <dbReference type="EMBL" id="TRY76246.1"/>
    </source>
</evidence>
<dbReference type="PANTHER" id="PTHR21562">
    <property type="entry name" value="NOTUM-RELATED"/>
    <property type="match status" value="1"/>
</dbReference>
<gene>
    <name evidence="4" type="ORF">TCAL_07997</name>
</gene>
<dbReference type="OMA" id="SKRDWVN"/>
<dbReference type="GO" id="GO:0016787">
    <property type="term" value="F:hydrolase activity"/>
    <property type="evidence" value="ECO:0007669"/>
    <property type="project" value="InterPro"/>
</dbReference>
<dbReference type="InterPro" id="IPR004963">
    <property type="entry name" value="PAE/NOTUM"/>
</dbReference>
<evidence type="ECO:0008006" key="6">
    <source>
        <dbReference type="Google" id="ProtNLM"/>
    </source>
</evidence>
<sequence length="786" mass="89621">MELSTNHSSDFTGTSIHQSPAARQTFALPFVTFGTGFPFFATQTGKSDIESDAQSMMILPKMKFFLVVVLLVVCTGCTILAQQSPESQDGNLSSESDHQGLTPDTFRKLAEALYQRGEKVQNRLKRNWLTNTNVTCNDGSPSGYYLRRNYQSKRWIVFLEGGWICFDRESCMQRASREPHLVSSSHWRAIKSVGGILSSDPEDNPHFANANHVYVPYCSSDSWSGTKTGSKRSPAFMGHLIVKEVIRELSDYHQLLHGEELFLMGSSAGGTGVLLNIDSVSQTLAPAGIRVRGIVDSGWFLDNDPFSTDCQASSGKCSVIRDLQKGVKMWNANVQRDCSKAFKGEEYKCFLGYMVYPFIQTPLFIFQWQFDKFQLHANNVDIPASQDQWKYIHQMGENLRSSLGTVNAVFSPACIAHEILTKGEWKNITVNSVTLPNAIKCWSESLPKDKPMFAQAEEGVQVLKAYAQVKEDYFQAQHERGNNYMYQATQMLSRGSSAMMADATHLPYKLAGNLVRSLPYSRENSRNSLRNNNHRVRHTNPKIYDNRTNGGGERSRSRMTRRERRKCRKHPEKCHYQISNGYLIRSLDRRSNRKEKQGKEKKKLTKEERSKRRERRMRRREQKKARKAERRRLKRQRRQERLARRKTRQLQRNAKRSSESTTPRSSRSYDEERDALLEAQQHHLKVRSVRSTPSPDSHTPSPSNSEEDQSFCALRLVETCSFPHCNPTCPVLLSSDSGQEIDLLTLFQSFGLDIAGMAKALNVGMSDLQDMDREDIISLLALRSQN</sequence>
<dbReference type="EMBL" id="VCGU01000004">
    <property type="protein sequence ID" value="TRY76246.1"/>
    <property type="molecule type" value="Genomic_DNA"/>
</dbReference>
<evidence type="ECO:0000313" key="5">
    <source>
        <dbReference type="Proteomes" id="UP000318571"/>
    </source>
</evidence>
<feature type="compositionally biased region" description="Basic and acidic residues" evidence="2">
    <location>
        <begin position="586"/>
        <end position="598"/>
    </location>
</feature>